<organism evidence="2 3">
    <name type="scientific">Araneus ventricosus</name>
    <name type="common">Orbweaver spider</name>
    <name type="synonym">Epeira ventricosa</name>
    <dbReference type="NCBI Taxonomy" id="182803"/>
    <lineage>
        <taxon>Eukaryota</taxon>
        <taxon>Metazoa</taxon>
        <taxon>Ecdysozoa</taxon>
        <taxon>Arthropoda</taxon>
        <taxon>Chelicerata</taxon>
        <taxon>Arachnida</taxon>
        <taxon>Araneae</taxon>
        <taxon>Araneomorphae</taxon>
        <taxon>Entelegynae</taxon>
        <taxon>Araneoidea</taxon>
        <taxon>Araneidae</taxon>
        <taxon>Araneus</taxon>
    </lineage>
</organism>
<dbReference type="EMBL" id="BGPR01000052">
    <property type="protein sequence ID" value="GBL87289.1"/>
    <property type="molecule type" value="Genomic_DNA"/>
</dbReference>
<feature type="region of interest" description="Disordered" evidence="1">
    <location>
        <begin position="38"/>
        <end position="64"/>
    </location>
</feature>
<dbReference type="Proteomes" id="UP000499080">
    <property type="component" value="Unassembled WGS sequence"/>
</dbReference>
<evidence type="ECO:0000313" key="3">
    <source>
        <dbReference type="Proteomes" id="UP000499080"/>
    </source>
</evidence>
<evidence type="ECO:0000256" key="1">
    <source>
        <dbReference type="SAM" id="MobiDB-lite"/>
    </source>
</evidence>
<reference evidence="2 3" key="1">
    <citation type="journal article" date="2019" name="Sci. Rep.">
        <title>Orb-weaving spider Araneus ventricosus genome elucidates the spidroin gene catalogue.</title>
        <authorList>
            <person name="Kono N."/>
            <person name="Nakamura H."/>
            <person name="Ohtoshi R."/>
            <person name="Moran D.A.P."/>
            <person name="Shinohara A."/>
            <person name="Yoshida Y."/>
            <person name="Fujiwara M."/>
            <person name="Mori M."/>
            <person name="Tomita M."/>
            <person name="Arakawa K."/>
        </authorList>
    </citation>
    <scope>NUCLEOTIDE SEQUENCE [LARGE SCALE GENOMIC DNA]</scope>
</reference>
<name>A0A4Y2B783_ARAVE</name>
<evidence type="ECO:0000313" key="2">
    <source>
        <dbReference type="EMBL" id="GBL87289.1"/>
    </source>
</evidence>
<feature type="compositionally biased region" description="Polar residues" evidence="1">
    <location>
        <begin position="45"/>
        <end position="64"/>
    </location>
</feature>
<comment type="caution">
    <text evidence="2">The sequence shown here is derived from an EMBL/GenBank/DDBJ whole genome shotgun (WGS) entry which is preliminary data.</text>
</comment>
<gene>
    <name evidence="2" type="ORF">AVEN_270550_1</name>
</gene>
<keyword evidence="3" id="KW-1185">Reference proteome</keyword>
<dbReference type="AlphaFoldDB" id="A0A4Y2B783"/>
<sequence length="143" mass="15597">MRAEGIGVCDDDKYRSGLGFIKSSAEAVGEQNGREILPQTKHHSQTVTILSPKESSPSTSGTNIKNIQNTLKEKPPVCIQMSKTQAQVQHNTPVKRRRVAFSGWTPNSVRRLSKGLGEIALGNINAAFLAYVLLFTSDLSSKE</sequence>
<proteinExistence type="predicted"/>
<accession>A0A4Y2B783</accession>
<protein>
    <submittedName>
        <fullName evidence="2">Uncharacterized protein</fullName>
    </submittedName>
</protein>